<dbReference type="OrthoDB" id="540343at2"/>
<keyword evidence="1" id="KW-0812">Transmembrane</keyword>
<evidence type="ECO:0000256" key="1">
    <source>
        <dbReference type="SAM" id="Phobius"/>
    </source>
</evidence>
<sequence>MSINKILNSLEKSWERDVILLNIKKGFGTNEIVNEFLVKNERQIKELNSLLKPEDIDVLNQVEQLSTCESKLINEIKNLNFLENNEKDKIINNEKIFRSNRVSINMIRSFMINWSNRVVVIALITISAIALSKQAWA</sequence>
<feature type="transmembrane region" description="Helical" evidence="1">
    <location>
        <begin position="118"/>
        <end position="136"/>
    </location>
</feature>
<dbReference type="AlphaFoldDB" id="A0A0A1ZGP9"/>
<name>A0A0A1ZGP9_PROMR</name>
<keyword evidence="1" id="KW-1133">Transmembrane helix</keyword>
<organism evidence="2 3">
    <name type="scientific">Prochlorococcus marinus str. GP2</name>
    <dbReference type="NCBI Taxonomy" id="59925"/>
    <lineage>
        <taxon>Bacteria</taxon>
        <taxon>Bacillati</taxon>
        <taxon>Cyanobacteriota</taxon>
        <taxon>Cyanophyceae</taxon>
        <taxon>Synechococcales</taxon>
        <taxon>Prochlorococcaceae</taxon>
        <taxon>Prochlorococcus</taxon>
    </lineage>
</organism>
<protein>
    <submittedName>
        <fullName evidence="2">Putative COMC family</fullName>
    </submittedName>
</protein>
<proteinExistence type="predicted"/>
<evidence type="ECO:0000313" key="2">
    <source>
        <dbReference type="EMBL" id="KGF87721.1"/>
    </source>
</evidence>
<accession>A0A0A1ZGP9</accession>
<comment type="caution">
    <text evidence="2">The sequence shown here is derived from an EMBL/GenBank/DDBJ whole genome shotgun (WGS) entry which is preliminary data.</text>
</comment>
<dbReference type="eggNOG" id="ENOG5032ND7">
    <property type="taxonomic scope" value="Bacteria"/>
</dbReference>
<dbReference type="STRING" id="59925.EU91_0753"/>
<evidence type="ECO:0000313" key="3">
    <source>
        <dbReference type="Proteomes" id="UP000030598"/>
    </source>
</evidence>
<keyword evidence="1" id="KW-0472">Membrane</keyword>
<dbReference type="Proteomes" id="UP000030598">
    <property type="component" value="Unassembled WGS sequence"/>
</dbReference>
<dbReference type="EMBL" id="JNAH01000004">
    <property type="protein sequence ID" value="KGF87721.1"/>
    <property type="molecule type" value="Genomic_DNA"/>
</dbReference>
<dbReference type="RefSeq" id="WP_032524270.1">
    <property type="nucleotide sequence ID" value="NZ_CP138934.1"/>
</dbReference>
<reference evidence="3" key="1">
    <citation type="journal article" date="2014" name="Sci. Data">
        <title>Genomes of diverse isolates of the marine cyanobacterium Prochlorococcus.</title>
        <authorList>
            <person name="Biller S."/>
            <person name="Berube P."/>
            <person name="Thompson J."/>
            <person name="Kelly L."/>
            <person name="Roggensack S."/>
            <person name="Awad L."/>
            <person name="Roache-Johnson K."/>
            <person name="Ding H."/>
            <person name="Giovannoni S.J."/>
            <person name="Moore L.R."/>
            <person name="Chisholm S.W."/>
        </authorList>
    </citation>
    <scope>NUCLEOTIDE SEQUENCE [LARGE SCALE GENOMIC DNA]</scope>
    <source>
        <strain evidence="3">GP2</strain>
    </source>
</reference>
<gene>
    <name evidence="2" type="ORF">EU91_0753</name>
</gene>